<name>A0ABS1LLR7_9MICO</name>
<gene>
    <name evidence="1" type="ORF">HGK34_10660</name>
</gene>
<comment type="caution">
    <text evidence="1">The sequence shown here is derived from an EMBL/GenBank/DDBJ whole genome shotgun (WGS) entry which is preliminary data.</text>
</comment>
<sequence>MEIIRKYGLDQVGSLDEACARVQELRGRPLSVVDGDLGPGLSGMWLGYGNRDRIVVSSVHAMTRLHRQHILAHELMHIVEALDDPAQERHEGRREGYDDPTEQRVELLASHLMMALARVGGAGDRLIALETYR</sequence>
<reference evidence="1 2" key="1">
    <citation type="journal article" date="2021" name="Arch. Microbiol.">
        <title>Myceligenerans indicum sp. nov., an actinobacterium isolated from mangrove sediment of Sundarbans, India.</title>
        <authorList>
            <person name="Asha K."/>
            <person name="Bhadury P."/>
        </authorList>
    </citation>
    <scope>NUCLEOTIDE SEQUENCE [LARGE SCALE GENOMIC DNA]</scope>
    <source>
        <strain evidence="1 2">I2</strain>
    </source>
</reference>
<evidence type="ECO:0000313" key="1">
    <source>
        <dbReference type="EMBL" id="MBL0886728.1"/>
    </source>
</evidence>
<proteinExistence type="predicted"/>
<dbReference type="RefSeq" id="WP_201846989.1">
    <property type="nucleotide sequence ID" value="NZ_JABBYC010000015.1"/>
</dbReference>
<protein>
    <recommendedName>
        <fullName evidence="3">IrrE N-terminal-like domain-containing protein</fullName>
    </recommendedName>
</protein>
<organism evidence="1 2">
    <name type="scientific">Myceligenerans indicum</name>
    <dbReference type="NCBI Taxonomy" id="2593663"/>
    <lineage>
        <taxon>Bacteria</taxon>
        <taxon>Bacillati</taxon>
        <taxon>Actinomycetota</taxon>
        <taxon>Actinomycetes</taxon>
        <taxon>Micrococcales</taxon>
        <taxon>Promicromonosporaceae</taxon>
        <taxon>Myceligenerans</taxon>
    </lineage>
</organism>
<dbReference type="EMBL" id="JABBYC010000015">
    <property type="protein sequence ID" value="MBL0886728.1"/>
    <property type="molecule type" value="Genomic_DNA"/>
</dbReference>
<evidence type="ECO:0008006" key="3">
    <source>
        <dbReference type="Google" id="ProtNLM"/>
    </source>
</evidence>
<evidence type="ECO:0000313" key="2">
    <source>
        <dbReference type="Proteomes" id="UP000675409"/>
    </source>
</evidence>
<dbReference type="Proteomes" id="UP000675409">
    <property type="component" value="Unassembled WGS sequence"/>
</dbReference>
<accession>A0ABS1LLR7</accession>
<keyword evidence="2" id="KW-1185">Reference proteome</keyword>